<keyword evidence="3" id="KW-1185">Reference proteome</keyword>
<keyword evidence="1" id="KW-1133">Transmembrane helix</keyword>
<proteinExistence type="predicted"/>
<keyword evidence="1" id="KW-0472">Membrane</keyword>
<name>A0A8S1LB62_9CILI</name>
<reference evidence="2" key="1">
    <citation type="submission" date="2021-01" db="EMBL/GenBank/DDBJ databases">
        <authorList>
            <consortium name="Genoscope - CEA"/>
            <person name="William W."/>
        </authorList>
    </citation>
    <scope>NUCLEOTIDE SEQUENCE</scope>
</reference>
<feature type="transmembrane region" description="Helical" evidence="1">
    <location>
        <begin position="69"/>
        <end position="88"/>
    </location>
</feature>
<evidence type="ECO:0000313" key="3">
    <source>
        <dbReference type="Proteomes" id="UP000692954"/>
    </source>
</evidence>
<dbReference type="Proteomes" id="UP000692954">
    <property type="component" value="Unassembled WGS sequence"/>
</dbReference>
<dbReference type="EMBL" id="CAJJDN010000018">
    <property type="protein sequence ID" value="CAD8063631.1"/>
    <property type="molecule type" value="Genomic_DNA"/>
</dbReference>
<sequence length="107" mass="12518">MSSEKKITRFTDKDDIREIQSNVRINIKLIHEKSKMKIELSVRKYSVGSYKQSIKFTHMTTGDSIKSSAIAILISSLFVFCFIMVQWIKNILRYLSLQRNCQNLIIN</sequence>
<comment type="caution">
    <text evidence="2">The sequence shown here is derived from an EMBL/GenBank/DDBJ whole genome shotgun (WGS) entry which is preliminary data.</text>
</comment>
<dbReference type="AlphaFoldDB" id="A0A8S1LB62"/>
<gene>
    <name evidence="2" type="ORF">PSON_ATCC_30995.1.T0180088</name>
</gene>
<protein>
    <submittedName>
        <fullName evidence="2">Uncharacterized protein</fullName>
    </submittedName>
</protein>
<evidence type="ECO:0000313" key="2">
    <source>
        <dbReference type="EMBL" id="CAD8063631.1"/>
    </source>
</evidence>
<evidence type="ECO:0000256" key="1">
    <source>
        <dbReference type="SAM" id="Phobius"/>
    </source>
</evidence>
<keyword evidence="1" id="KW-0812">Transmembrane</keyword>
<organism evidence="2 3">
    <name type="scientific">Paramecium sonneborni</name>
    <dbReference type="NCBI Taxonomy" id="65129"/>
    <lineage>
        <taxon>Eukaryota</taxon>
        <taxon>Sar</taxon>
        <taxon>Alveolata</taxon>
        <taxon>Ciliophora</taxon>
        <taxon>Intramacronucleata</taxon>
        <taxon>Oligohymenophorea</taxon>
        <taxon>Peniculida</taxon>
        <taxon>Parameciidae</taxon>
        <taxon>Paramecium</taxon>
    </lineage>
</organism>
<accession>A0A8S1LB62</accession>